<name>A0A224Y5S7_9ACAR</name>
<protein>
    <submittedName>
        <fullName evidence="1">Uncharacterized protein</fullName>
    </submittedName>
</protein>
<reference evidence="1" key="1">
    <citation type="journal article" date="2017" name="Parasit. Vectors">
        <title>Sialotranscriptomics of Rhipicephalus zambeziensis reveals intricate expression profiles of secretory proteins and suggests tight temporal transcriptional regulation during blood-feeding.</title>
        <authorList>
            <person name="de Castro M.H."/>
            <person name="de Klerk D."/>
            <person name="Pienaar R."/>
            <person name="Rees D.J.G."/>
            <person name="Mans B.J."/>
        </authorList>
    </citation>
    <scope>NUCLEOTIDE SEQUENCE</scope>
    <source>
        <tissue evidence="1">Salivary glands</tissue>
    </source>
</reference>
<dbReference type="AlphaFoldDB" id="A0A224Y5S7"/>
<sequence length="85" mass="9511">MEASFVAGKRMAFNLMFAAACCQGYALLCSACFSSPLLVVECCGGLGVYCLDRLLEGRQRVFVNELRYLTVIKRQDWYNCCVHAL</sequence>
<proteinExistence type="predicted"/>
<dbReference type="EMBL" id="GFPF01001761">
    <property type="protein sequence ID" value="MAA12907.1"/>
    <property type="molecule type" value="Transcribed_RNA"/>
</dbReference>
<organism evidence="1">
    <name type="scientific">Rhipicephalus zambeziensis</name>
    <dbReference type="NCBI Taxonomy" id="60191"/>
    <lineage>
        <taxon>Eukaryota</taxon>
        <taxon>Metazoa</taxon>
        <taxon>Ecdysozoa</taxon>
        <taxon>Arthropoda</taxon>
        <taxon>Chelicerata</taxon>
        <taxon>Arachnida</taxon>
        <taxon>Acari</taxon>
        <taxon>Parasitiformes</taxon>
        <taxon>Ixodida</taxon>
        <taxon>Ixodoidea</taxon>
        <taxon>Ixodidae</taxon>
        <taxon>Rhipicephalinae</taxon>
        <taxon>Rhipicephalus</taxon>
        <taxon>Rhipicephalus</taxon>
    </lineage>
</organism>
<evidence type="ECO:0000313" key="1">
    <source>
        <dbReference type="EMBL" id="MAA12907.1"/>
    </source>
</evidence>
<accession>A0A224Y5S7</accession>